<keyword evidence="4" id="KW-1185">Reference proteome</keyword>
<reference evidence="3 4" key="1">
    <citation type="submission" date="2015-04" db="EMBL/GenBank/DDBJ databases">
        <title>Complete genome sequence of Schizopora paradoxa KUC8140, a cosmopolitan wood degrader in East Asia.</title>
        <authorList>
            <consortium name="DOE Joint Genome Institute"/>
            <person name="Min B."/>
            <person name="Park H."/>
            <person name="Jang Y."/>
            <person name="Kim J.-J."/>
            <person name="Kim K.H."/>
            <person name="Pangilinan J."/>
            <person name="Lipzen A."/>
            <person name="Riley R."/>
            <person name="Grigoriev I.V."/>
            <person name="Spatafora J.W."/>
            <person name="Choi I.-G."/>
        </authorList>
    </citation>
    <scope>NUCLEOTIDE SEQUENCE [LARGE SCALE GENOMIC DNA]</scope>
    <source>
        <strain evidence="3 4">KUC8140</strain>
    </source>
</reference>
<keyword evidence="1" id="KW-0175">Coiled coil</keyword>
<dbReference type="STRING" id="27342.A0A0H2SNR6"/>
<dbReference type="EMBL" id="KQ085892">
    <property type="protein sequence ID" value="KLO18711.1"/>
    <property type="molecule type" value="Genomic_DNA"/>
</dbReference>
<evidence type="ECO:0000256" key="1">
    <source>
        <dbReference type="SAM" id="Coils"/>
    </source>
</evidence>
<dbReference type="SUPFAM" id="SSF47592">
    <property type="entry name" value="SWIB/MDM2 domain"/>
    <property type="match status" value="1"/>
</dbReference>
<dbReference type="Gene3D" id="1.10.245.10">
    <property type="entry name" value="SWIB/MDM2 domain"/>
    <property type="match status" value="1"/>
</dbReference>
<dbReference type="Proteomes" id="UP000053477">
    <property type="component" value="Unassembled WGS sequence"/>
</dbReference>
<dbReference type="InterPro" id="IPR003121">
    <property type="entry name" value="SWIB_MDM2_domain"/>
</dbReference>
<evidence type="ECO:0000259" key="2">
    <source>
        <dbReference type="PROSITE" id="PS51925"/>
    </source>
</evidence>
<dbReference type="InterPro" id="IPR036885">
    <property type="entry name" value="SWIB_MDM2_dom_sf"/>
</dbReference>
<dbReference type="AlphaFoldDB" id="A0A0H2SNR6"/>
<protein>
    <submittedName>
        <fullName evidence="3">SWI/SNF complex protein</fullName>
    </submittedName>
</protein>
<feature type="domain" description="DM2" evidence="2">
    <location>
        <begin position="190"/>
        <end position="267"/>
    </location>
</feature>
<accession>A0A0H2SNR6</accession>
<dbReference type="SMART" id="SM00151">
    <property type="entry name" value="SWIB"/>
    <property type="match status" value="1"/>
</dbReference>
<evidence type="ECO:0000313" key="4">
    <source>
        <dbReference type="Proteomes" id="UP000053477"/>
    </source>
</evidence>
<dbReference type="PANTHER" id="PTHR13844">
    <property type="entry name" value="SWI/SNF-RELATED MATRIX-ASSOCIATED ACTIN-DEPENDENT REGULATOR OF CHROMATIN SUBFAMILY D"/>
    <property type="match status" value="1"/>
</dbReference>
<dbReference type="OrthoDB" id="10263741at2759"/>
<proteinExistence type="predicted"/>
<dbReference type="FunCoup" id="A0A0H2SNR6">
    <property type="interactions" value="563"/>
</dbReference>
<dbReference type="Pfam" id="PF02201">
    <property type="entry name" value="SWIB"/>
    <property type="match status" value="1"/>
</dbReference>
<dbReference type="InParanoid" id="A0A0H2SNR6"/>
<gene>
    <name evidence="3" type="ORF">SCHPADRAFT_844624</name>
</gene>
<dbReference type="CDD" id="cd10568">
    <property type="entry name" value="SWIB_like"/>
    <property type="match status" value="1"/>
</dbReference>
<sequence length="414" mass="47210">MEAPKAVKKRKLTDKQLPTSILKSGDFPDSKFYEQLCDMEKKLDWTMLRKKVEIQDSMGKPAQTTRTLRIFLSHTVSDQAWQTNGAPSGDVPNFEGGQGIPAWAFKIEGRVLEPTTRSRDKQPVKKFSNMVKSVVVDIERDPNLHPEGNIVEWHRPQATPTAAPPSLDGFTVRRTGDTQTKLRVVVHLEHFPEQFKVQHELGSIIDCKEESRIGVITALWNYIKINNLQDKVDRRLIRLDDKLKHIFRADQLSFTQIPELVNHFLQPADPIVLFYTIKPNEPPPATPQAWDVEVKVEDTSLKNRMNQVILSMSNETAQELAKHEQEAAILAQQIQNSQLKRTFLASFADDPAGFINKWLESQSRDLDSVLSSGPNEELAVREEELKRSEFFRLPWVEEAVAVQEGLRLASKSMM</sequence>
<feature type="coiled-coil region" evidence="1">
    <location>
        <begin position="313"/>
        <end position="340"/>
    </location>
</feature>
<name>A0A0H2SNR6_9AGAM</name>
<organism evidence="3 4">
    <name type="scientific">Schizopora paradoxa</name>
    <dbReference type="NCBI Taxonomy" id="27342"/>
    <lineage>
        <taxon>Eukaryota</taxon>
        <taxon>Fungi</taxon>
        <taxon>Dikarya</taxon>
        <taxon>Basidiomycota</taxon>
        <taxon>Agaricomycotina</taxon>
        <taxon>Agaricomycetes</taxon>
        <taxon>Hymenochaetales</taxon>
        <taxon>Schizoporaceae</taxon>
        <taxon>Schizopora</taxon>
    </lineage>
</organism>
<evidence type="ECO:0000313" key="3">
    <source>
        <dbReference type="EMBL" id="KLO18711.1"/>
    </source>
</evidence>
<dbReference type="InterPro" id="IPR019835">
    <property type="entry name" value="SWIB_domain"/>
</dbReference>
<dbReference type="PROSITE" id="PS51925">
    <property type="entry name" value="SWIB_MDM2"/>
    <property type="match status" value="1"/>
</dbReference>